<dbReference type="RefSeq" id="WP_188653165.1">
    <property type="nucleotide sequence ID" value="NZ_BMNR01000005.1"/>
</dbReference>
<organism evidence="5 6">
    <name type="scientific">Yeosuana aromativorans</name>
    <dbReference type="NCBI Taxonomy" id="288019"/>
    <lineage>
        <taxon>Bacteria</taxon>
        <taxon>Pseudomonadati</taxon>
        <taxon>Bacteroidota</taxon>
        <taxon>Flavobacteriia</taxon>
        <taxon>Flavobacteriales</taxon>
        <taxon>Flavobacteriaceae</taxon>
        <taxon>Yeosuana</taxon>
    </lineage>
</organism>
<feature type="binding site" evidence="4">
    <location>
        <position position="92"/>
    </location>
    <ligand>
        <name>Zn(2+)</name>
        <dbReference type="ChEBI" id="CHEBI:29105"/>
    </ligand>
</feature>
<dbReference type="AlphaFoldDB" id="A0A8J3BK04"/>
<evidence type="ECO:0000256" key="1">
    <source>
        <dbReference type="ARBA" id="ARBA00022596"/>
    </source>
</evidence>
<dbReference type="HAMAP" id="MF_00213">
    <property type="entry name" value="HypA_HybF"/>
    <property type="match status" value="1"/>
</dbReference>
<evidence type="ECO:0000256" key="4">
    <source>
        <dbReference type="HAMAP-Rule" id="MF_00213"/>
    </source>
</evidence>
<dbReference type="PIRSF" id="PIRSF004761">
    <property type="entry name" value="Hydrgn_mat_HypA"/>
    <property type="match status" value="1"/>
</dbReference>
<dbReference type="Pfam" id="PF01155">
    <property type="entry name" value="HypA"/>
    <property type="match status" value="1"/>
</dbReference>
<protein>
    <recommendedName>
        <fullName evidence="4">Hydrogenase maturation factor HypA</fullName>
    </recommendedName>
</protein>
<feature type="binding site" evidence="4">
    <location>
        <position position="89"/>
    </location>
    <ligand>
        <name>Zn(2+)</name>
        <dbReference type="ChEBI" id="CHEBI:29105"/>
    </ligand>
</feature>
<dbReference type="PANTHER" id="PTHR34535">
    <property type="entry name" value="HYDROGENASE MATURATION FACTOR HYPA"/>
    <property type="match status" value="1"/>
</dbReference>
<evidence type="ECO:0000313" key="6">
    <source>
        <dbReference type="Proteomes" id="UP000612329"/>
    </source>
</evidence>
<proteinExistence type="inferred from homology"/>
<reference evidence="5" key="2">
    <citation type="submission" date="2020-09" db="EMBL/GenBank/DDBJ databases">
        <authorList>
            <person name="Sun Q."/>
            <person name="Ohkuma M."/>
        </authorList>
    </citation>
    <scope>NUCLEOTIDE SEQUENCE</scope>
    <source>
        <strain evidence="5">JCM 12862</strain>
    </source>
</reference>
<feature type="binding site" evidence="4">
    <location>
        <position position="73"/>
    </location>
    <ligand>
        <name>Zn(2+)</name>
        <dbReference type="ChEBI" id="CHEBI:29105"/>
    </ligand>
</feature>
<accession>A0A8J3BK04</accession>
<dbReference type="PANTHER" id="PTHR34535:SF3">
    <property type="entry name" value="HYDROGENASE MATURATION FACTOR HYPA"/>
    <property type="match status" value="1"/>
</dbReference>
<sequence>MHELSVALGIVKIAENETKKAKAKSVEVIELEIGLLAGIEMSSLDYVWPSAVKDTVLEHAEKKITFIQGKAKCIDCDTVFNIKHLYDNCPTCQGNFKGILQGKELRVKALEVV</sequence>
<dbReference type="InterPro" id="IPR000688">
    <property type="entry name" value="HypA/HybF"/>
</dbReference>
<dbReference type="GO" id="GO:0016151">
    <property type="term" value="F:nickel cation binding"/>
    <property type="evidence" value="ECO:0007669"/>
    <property type="project" value="UniProtKB-UniRule"/>
</dbReference>
<keyword evidence="3 4" id="KW-0862">Zinc</keyword>
<feature type="binding site" evidence="4">
    <location>
        <position position="76"/>
    </location>
    <ligand>
        <name>Zn(2+)</name>
        <dbReference type="ChEBI" id="CHEBI:29105"/>
    </ligand>
</feature>
<gene>
    <name evidence="4 5" type="primary">hypA</name>
    <name evidence="5" type="ORF">GCM10007962_22730</name>
</gene>
<keyword evidence="1 4" id="KW-0533">Nickel</keyword>
<comment type="similarity">
    <text evidence="4">Belongs to the HypA/HybF family.</text>
</comment>
<keyword evidence="6" id="KW-1185">Reference proteome</keyword>
<evidence type="ECO:0000256" key="3">
    <source>
        <dbReference type="ARBA" id="ARBA00022833"/>
    </source>
</evidence>
<evidence type="ECO:0000256" key="2">
    <source>
        <dbReference type="ARBA" id="ARBA00022723"/>
    </source>
</evidence>
<keyword evidence="2 4" id="KW-0479">Metal-binding</keyword>
<comment type="caution">
    <text evidence="5">The sequence shown here is derived from an EMBL/GenBank/DDBJ whole genome shotgun (WGS) entry which is preliminary data.</text>
</comment>
<reference evidence="5" key="1">
    <citation type="journal article" date="2014" name="Int. J. Syst. Evol. Microbiol.">
        <title>Complete genome sequence of Corynebacterium casei LMG S-19264T (=DSM 44701T), isolated from a smear-ripened cheese.</title>
        <authorList>
            <consortium name="US DOE Joint Genome Institute (JGI-PGF)"/>
            <person name="Walter F."/>
            <person name="Albersmeier A."/>
            <person name="Kalinowski J."/>
            <person name="Ruckert C."/>
        </authorList>
    </citation>
    <scope>NUCLEOTIDE SEQUENCE</scope>
    <source>
        <strain evidence="5">JCM 12862</strain>
    </source>
</reference>
<dbReference type="GO" id="GO:0008270">
    <property type="term" value="F:zinc ion binding"/>
    <property type="evidence" value="ECO:0007669"/>
    <property type="project" value="UniProtKB-UniRule"/>
</dbReference>
<name>A0A8J3BK04_9FLAO</name>
<dbReference type="Proteomes" id="UP000612329">
    <property type="component" value="Unassembled WGS sequence"/>
</dbReference>
<comment type="function">
    <text evidence="4">Involved in the maturation of [NiFe] hydrogenases. Required for nickel insertion into the metal center of the hydrogenase.</text>
</comment>
<dbReference type="GO" id="GO:0051604">
    <property type="term" value="P:protein maturation"/>
    <property type="evidence" value="ECO:0007669"/>
    <property type="project" value="InterPro"/>
</dbReference>
<evidence type="ECO:0000313" key="5">
    <source>
        <dbReference type="EMBL" id="GGK27893.1"/>
    </source>
</evidence>
<feature type="binding site" evidence="4">
    <location>
        <position position="2"/>
    </location>
    <ligand>
        <name>Ni(2+)</name>
        <dbReference type="ChEBI" id="CHEBI:49786"/>
    </ligand>
</feature>
<dbReference type="Gene3D" id="3.30.2320.80">
    <property type="match status" value="1"/>
</dbReference>
<dbReference type="EMBL" id="BMNR01000005">
    <property type="protein sequence ID" value="GGK27893.1"/>
    <property type="molecule type" value="Genomic_DNA"/>
</dbReference>